<keyword evidence="2" id="KW-1185">Reference proteome</keyword>
<organism evidence="1 2">
    <name type="scientific">Candidatus Methylacidithermus pantelleriae</name>
    <dbReference type="NCBI Taxonomy" id="2744239"/>
    <lineage>
        <taxon>Bacteria</taxon>
        <taxon>Pseudomonadati</taxon>
        <taxon>Verrucomicrobiota</taxon>
        <taxon>Methylacidiphilae</taxon>
        <taxon>Methylacidiphilales</taxon>
        <taxon>Methylacidiphilaceae</taxon>
        <taxon>Candidatus Methylacidithermus</taxon>
    </lineage>
</organism>
<sequence length="270" mass="29408">MPGSNVLHEKNGRRAILWTQQNALLDDQKSRAGVCLCFGSLHPFGKEFSWKKTDTLTTRTGRGIGRRSGGARSVCLARRTRPPETPPAKPDSPPTEAYRLAVAAAGRIGSLSQYLVLEGVRFRPRPTGDRPGALRASGMGTASMRAWDTRPEAAENCGKATASCGSAKGVVGICQASRRGPVALVTRCLTGALGTDTNEDHLTGAEMDRVWQAPKNPRHPRESPWRERVVGQSRFCPWVQGGCDRNSWIVARGRSMWSGWIPFAARLLSF</sequence>
<reference evidence="1" key="1">
    <citation type="submission" date="2021-02" db="EMBL/GenBank/DDBJ databases">
        <authorList>
            <person name="Cremers G."/>
            <person name="Picone N."/>
        </authorList>
    </citation>
    <scope>NUCLEOTIDE SEQUENCE</scope>
    <source>
        <strain evidence="1">PQ17</strain>
    </source>
</reference>
<protein>
    <submittedName>
        <fullName evidence="1">Uncharacterized protein</fullName>
    </submittedName>
</protein>
<dbReference type="RefSeq" id="WP_174581814.1">
    <property type="nucleotide sequence ID" value="NZ_CAJNOB010000001.1"/>
</dbReference>
<gene>
    <name evidence="1" type="ORF">MPNT_10401</name>
</gene>
<evidence type="ECO:0000313" key="2">
    <source>
        <dbReference type="Proteomes" id="UP000663859"/>
    </source>
</evidence>
<dbReference type="AlphaFoldDB" id="A0A8J2BG79"/>
<evidence type="ECO:0000313" key="1">
    <source>
        <dbReference type="EMBL" id="CAF0689855.1"/>
    </source>
</evidence>
<proteinExistence type="predicted"/>
<name>A0A8J2BG79_9BACT</name>
<accession>A0A8J2BG79</accession>
<dbReference type="EMBL" id="CAJNOB010000001">
    <property type="protein sequence ID" value="CAF0689855.1"/>
    <property type="molecule type" value="Genomic_DNA"/>
</dbReference>
<comment type="caution">
    <text evidence="1">The sequence shown here is derived from an EMBL/GenBank/DDBJ whole genome shotgun (WGS) entry which is preliminary data.</text>
</comment>
<dbReference type="Proteomes" id="UP000663859">
    <property type="component" value="Unassembled WGS sequence"/>
</dbReference>